<evidence type="ECO:0000313" key="2">
    <source>
        <dbReference type="EMBL" id="KFM58818.1"/>
    </source>
</evidence>
<organism evidence="2 3">
    <name type="scientific">Stegodyphus mimosarum</name>
    <name type="common">African social velvet spider</name>
    <dbReference type="NCBI Taxonomy" id="407821"/>
    <lineage>
        <taxon>Eukaryota</taxon>
        <taxon>Metazoa</taxon>
        <taxon>Ecdysozoa</taxon>
        <taxon>Arthropoda</taxon>
        <taxon>Chelicerata</taxon>
        <taxon>Arachnida</taxon>
        <taxon>Araneae</taxon>
        <taxon>Araneomorphae</taxon>
        <taxon>Entelegynae</taxon>
        <taxon>Eresoidea</taxon>
        <taxon>Eresidae</taxon>
        <taxon>Stegodyphus</taxon>
    </lineage>
</organism>
<keyword evidence="3" id="KW-1185">Reference proteome</keyword>
<feature type="region of interest" description="Disordered" evidence="1">
    <location>
        <begin position="1"/>
        <end position="26"/>
    </location>
</feature>
<gene>
    <name evidence="2" type="ORF">X975_10781</name>
</gene>
<dbReference type="AlphaFoldDB" id="A0A087T129"/>
<name>A0A087T129_STEMI</name>
<protein>
    <submittedName>
        <fullName evidence="2">Uncharacterized protein</fullName>
    </submittedName>
</protein>
<accession>A0A087T129</accession>
<evidence type="ECO:0000313" key="3">
    <source>
        <dbReference type="Proteomes" id="UP000054359"/>
    </source>
</evidence>
<evidence type="ECO:0000256" key="1">
    <source>
        <dbReference type="SAM" id="MobiDB-lite"/>
    </source>
</evidence>
<sequence length="68" mass="7674">MRYDTKKPGPTYMLHEDEDGDTSNDMTEQDINAYIARLSKASSEKQLLSVLRPPVGEQKSSKMSLPSR</sequence>
<reference evidence="2 3" key="1">
    <citation type="submission" date="2013-11" db="EMBL/GenBank/DDBJ databases">
        <title>Genome sequencing of Stegodyphus mimosarum.</title>
        <authorList>
            <person name="Bechsgaard J."/>
        </authorList>
    </citation>
    <scope>NUCLEOTIDE SEQUENCE [LARGE SCALE GENOMIC DNA]</scope>
</reference>
<proteinExistence type="predicted"/>
<dbReference type="OrthoDB" id="6424868at2759"/>
<dbReference type="EMBL" id="KK112916">
    <property type="protein sequence ID" value="KFM58818.1"/>
    <property type="molecule type" value="Genomic_DNA"/>
</dbReference>
<dbReference type="Proteomes" id="UP000054359">
    <property type="component" value="Unassembled WGS sequence"/>
</dbReference>
<feature type="non-terminal residue" evidence="2">
    <location>
        <position position="68"/>
    </location>
</feature>